<accession>A0A327QNN7</accession>
<proteinExistence type="predicted"/>
<dbReference type="AlphaFoldDB" id="A0A327QNN7"/>
<sequence length="95" mass="10524">MTEGKNLYFDGLITTSKNSHDWEAIGQLMSVDKSFGSYMMKRNSKAAEWMNKAGSLQLMEGVLPTMVQSGLGSYAGWRASIGRMKTLGSYGRMML</sequence>
<name>A0A327QNN7_9BACT</name>
<evidence type="ECO:0000313" key="1">
    <source>
        <dbReference type="EMBL" id="RAJ05505.1"/>
    </source>
</evidence>
<keyword evidence="2" id="KW-1185">Reference proteome</keyword>
<dbReference type="Proteomes" id="UP000249547">
    <property type="component" value="Unassembled WGS sequence"/>
</dbReference>
<gene>
    <name evidence="1" type="ORF">LX64_02665</name>
</gene>
<comment type="caution">
    <text evidence="1">The sequence shown here is derived from an EMBL/GenBank/DDBJ whole genome shotgun (WGS) entry which is preliminary data.</text>
</comment>
<protein>
    <submittedName>
        <fullName evidence="1">Uncharacterized protein</fullName>
    </submittedName>
</protein>
<dbReference type="EMBL" id="QLLL01000004">
    <property type="protein sequence ID" value="RAJ05505.1"/>
    <property type="molecule type" value="Genomic_DNA"/>
</dbReference>
<evidence type="ECO:0000313" key="2">
    <source>
        <dbReference type="Proteomes" id="UP000249547"/>
    </source>
</evidence>
<organism evidence="1 2">
    <name type="scientific">Chitinophaga skermanii</name>
    <dbReference type="NCBI Taxonomy" id="331697"/>
    <lineage>
        <taxon>Bacteria</taxon>
        <taxon>Pseudomonadati</taxon>
        <taxon>Bacteroidota</taxon>
        <taxon>Chitinophagia</taxon>
        <taxon>Chitinophagales</taxon>
        <taxon>Chitinophagaceae</taxon>
        <taxon>Chitinophaga</taxon>
    </lineage>
</organism>
<reference evidence="1 2" key="1">
    <citation type="submission" date="2018-06" db="EMBL/GenBank/DDBJ databases">
        <title>Genomic Encyclopedia of Archaeal and Bacterial Type Strains, Phase II (KMG-II): from individual species to whole genera.</title>
        <authorList>
            <person name="Goeker M."/>
        </authorList>
    </citation>
    <scope>NUCLEOTIDE SEQUENCE [LARGE SCALE GENOMIC DNA]</scope>
    <source>
        <strain evidence="1 2">DSM 23857</strain>
    </source>
</reference>